<organism evidence="2">
    <name type="scientific">termite gut metagenome</name>
    <dbReference type="NCBI Taxonomy" id="433724"/>
    <lineage>
        <taxon>unclassified sequences</taxon>
        <taxon>metagenomes</taxon>
        <taxon>organismal metagenomes</taxon>
    </lineage>
</organism>
<feature type="domain" description="Transposase IS204/IS1001/IS1096/IS1165 DDE" evidence="1">
    <location>
        <begin position="47"/>
        <end position="295"/>
    </location>
</feature>
<comment type="caution">
    <text evidence="2">The sequence shown here is derived from an EMBL/GenBank/DDBJ whole genome shotgun (WGS) entry which is preliminary data.</text>
</comment>
<dbReference type="PANTHER" id="PTHR33498:SF1">
    <property type="entry name" value="TRANSPOSASE FOR INSERTION SEQUENCE ELEMENT IS1557"/>
    <property type="match status" value="1"/>
</dbReference>
<evidence type="ECO:0000259" key="1">
    <source>
        <dbReference type="Pfam" id="PF01610"/>
    </source>
</evidence>
<gene>
    <name evidence="2" type="ORF">EZS27_019580</name>
</gene>
<dbReference type="EMBL" id="SNRY01001315">
    <property type="protein sequence ID" value="KAA6331857.1"/>
    <property type="molecule type" value="Genomic_DNA"/>
</dbReference>
<name>A0A5J4RCS1_9ZZZZ</name>
<evidence type="ECO:0000313" key="2">
    <source>
        <dbReference type="EMBL" id="KAA6331857.1"/>
    </source>
</evidence>
<reference evidence="2" key="1">
    <citation type="submission" date="2019-03" db="EMBL/GenBank/DDBJ databases">
        <title>Single cell metagenomics reveals metabolic interactions within the superorganism composed of flagellate Streblomastix strix and complex community of Bacteroidetes bacteria on its surface.</title>
        <authorList>
            <person name="Treitli S.C."/>
            <person name="Kolisko M."/>
            <person name="Husnik F."/>
            <person name="Keeling P."/>
            <person name="Hampl V."/>
        </authorList>
    </citation>
    <scope>NUCLEOTIDE SEQUENCE</scope>
    <source>
        <strain evidence="2">STM</strain>
    </source>
</reference>
<protein>
    <recommendedName>
        <fullName evidence="1">Transposase IS204/IS1001/IS1096/IS1165 DDE domain-containing protein</fullName>
    </recommendedName>
</protein>
<dbReference type="Pfam" id="PF01610">
    <property type="entry name" value="DDE_Tnp_ISL3"/>
    <property type="match status" value="1"/>
</dbReference>
<dbReference type="AlphaFoldDB" id="A0A5J4RCS1"/>
<proteinExistence type="predicted"/>
<accession>A0A5J4RCS1</accession>
<dbReference type="InterPro" id="IPR002560">
    <property type="entry name" value="Transposase_DDE"/>
</dbReference>
<sequence>MSDYKKDIAQGEWKPNKLTLVDEATGEVMKEEPIYVFKPENIGAQMSIDDKALGHDGFTILSNTQTGKIALMMESTKCEEVEEALALFDKDLEKVKSISCDMSPTYLKVCREKLPQAQRVIDKFHIMQYVYDAVAQVRQRIKKELTEELSKGKQKTKKDKEILSDLESLRRCRHLLSQSAQKWSEAGKGLMCQVFEKHHELKTAYLLSQDFKRWYEIHNSYKNRIFIEKDLFSWYEKVEKEKSKEFNQVVKMIEKHEPEIINFFNLGHTNAKAERLNGKIQRFISNNYGMKDKDFALYRIALYFHSTSIY</sequence>
<dbReference type="InterPro" id="IPR047951">
    <property type="entry name" value="Transpos_ISL3"/>
</dbReference>
<dbReference type="PANTHER" id="PTHR33498">
    <property type="entry name" value="TRANSPOSASE FOR INSERTION SEQUENCE ELEMENT IS1557"/>
    <property type="match status" value="1"/>
</dbReference>